<keyword evidence="2" id="KW-1185">Reference proteome</keyword>
<protein>
    <submittedName>
        <fullName evidence="1">Uncharacterized protein</fullName>
    </submittedName>
</protein>
<evidence type="ECO:0000313" key="1">
    <source>
        <dbReference type="EMBL" id="KMZ59675.1"/>
    </source>
</evidence>
<proteinExistence type="predicted"/>
<sequence>MGILQIYPFIKEFQGFSLLSETIQMTHVSDNVGIARGNDLRRSLVMTQGRYI</sequence>
<evidence type="ECO:0000313" key="2">
    <source>
        <dbReference type="Proteomes" id="UP000036987"/>
    </source>
</evidence>
<name>A0A0K9NUQ7_ZOSMR</name>
<dbReference type="EMBL" id="LFYR01001739">
    <property type="protein sequence ID" value="KMZ59675.1"/>
    <property type="molecule type" value="Genomic_DNA"/>
</dbReference>
<gene>
    <name evidence="1" type="ORF">ZOSMA_65G00050</name>
</gene>
<comment type="caution">
    <text evidence="1">The sequence shown here is derived from an EMBL/GenBank/DDBJ whole genome shotgun (WGS) entry which is preliminary data.</text>
</comment>
<dbReference type="Proteomes" id="UP000036987">
    <property type="component" value="Unassembled WGS sequence"/>
</dbReference>
<dbReference type="AlphaFoldDB" id="A0A0K9NUQ7"/>
<reference evidence="2" key="1">
    <citation type="journal article" date="2016" name="Nature">
        <title>The genome of the seagrass Zostera marina reveals angiosperm adaptation to the sea.</title>
        <authorList>
            <person name="Olsen J.L."/>
            <person name="Rouze P."/>
            <person name="Verhelst B."/>
            <person name="Lin Y.-C."/>
            <person name="Bayer T."/>
            <person name="Collen J."/>
            <person name="Dattolo E."/>
            <person name="De Paoli E."/>
            <person name="Dittami S."/>
            <person name="Maumus F."/>
            <person name="Michel G."/>
            <person name="Kersting A."/>
            <person name="Lauritano C."/>
            <person name="Lohaus R."/>
            <person name="Toepel M."/>
            <person name="Tonon T."/>
            <person name="Vanneste K."/>
            <person name="Amirebrahimi M."/>
            <person name="Brakel J."/>
            <person name="Bostroem C."/>
            <person name="Chovatia M."/>
            <person name="Grimwood J."/>
            <person name="Jenkins J.W."/>
            <person name="Jueterbock A."/>
            <person name="Mraz A."/>
            <person name="Stam W.T."/>
            <person name="Tice H."/>
            <person name="Bornberg-Bauer E."/>
            <person name="Green P.J."/>
            <person name="Pearson G.A."/>
            <person name="Procaccini G."/>
            <person name="Duarte C.M."/>
            <person name="Schmutz J."/>
            <person name="Reusch T.B.H."/>
            <person name="Van de Peer Y."/>
        </authorList>
    </citation>
    <scope>NUCLEOTIDE SEQUENCE [LARGE SCALE GENOMIC DNA]</scope>
    <source>
        <strain evidence="2">cv. Finnish</strain>
    </source>
</reference>
<accession>A0A0K9NUQ7</accession>
<organism evidence="1 2">
    <name type="scientific">Zostera marina</name>
    <name type="common">Eelgrass</name>
    <dbReference type="NCBI Taxonomy" id="29655"/>
    <lineage>
        <taxon>Eukaryota</taxon>
        <taxon>Viridiplantae</taxon>
        <taxon>Streptophyta</taxon>
        <taxon>Embryophyta</taxon>
        <taxon>Tracheophyta</taxon>
        <taxon>Spermatophyta</taxon>
        <taxon>Magnoliopsida</taxon>
        <taxon>Liliopsida</taxon>
        <taxon>Zosteraceae</taxon>
        <taxon>Zostera</taxon>
    </lineage>
</organism>